<dbReference type="Pfam" id="PF02255">
    <property type="entry name" value="PTS_IIA"/>
    <property type="match status" value="1"/>
</dbReference>
<sequence length="108" mass="12282">MDEQKELVQVAMQIILHAGDARNHATEALKAAKQFDFDLAEEKMKLANECITLAHKAQTETVQNEMSGEKYEYSMLFAHAQDTLMTIMSEINMSTEMIDILKIIKSNM</sequence>
<dbReference type="GO" id="GO:0046872">
    <property type="term" value="F:metal ion binding"/>
    <property type="evidence" value="ECO:0007669"/>
    <property type="project" value="UniProtKB-KW"/>
</dbReference>
<evidence type="ECO:0000256" key="7">
    <source>
        <dbReference type="PROSITE-ProRule" id="PRU00418"/>
    </source>
</evidence>
<keyword evidence="2" id="KW-0762">Sugar transport</keyword>
<comment type="caution">
    <text evidence="8">The sequence shown here is derived from an EMBL/GenBank/DDBJ whole genome shotgun (WGS) entry which is preliminary data.</text>
</comment>
<reference evidence="8 9" key="1">
    <citation type="submission" date="2018-08" db="EMBL/GenBank/DDBJ databases">
        <title>A genome reference for cultivated species of the human gut microbiota.</title>
        <authorList>
            <person name="Zou Y."/>
            <person name="Xue W."/>
            <person name="Luo G."/>
        </authorList>
    </citation>
    <scope>NUCLEOTIDE SEQUENCE [LARGE SCALE GENOMIC DNA]</scope>
    <source>
        <strain evidence="8 9">AF22-10AC</strain>
    </source>
</reference>
<dbReference type="PIRSF" id="PIRSF000699">
    <property type="entry name" value="PTS_IILac_III"/>
    <property type="match status" value="1"/>
</dbReference>
<dbReference type="InterPro" id="IPR036542">
    <property type="entry name" value="PTS_IIA_lac/cel_sf"/>
</dbReference>
<feature type="active site" description="Tele-phosphohistidine intermediate" evidence="5">
    <location>
        <position position="79"/>
    </location>
</feature>
<proteinExistence type="predicted"/>
<keyword evidence="6" id="KW-0460">Magnesium</keyword>
<feature type="binding site" evidence="6">
    <location>
        <position position="82"/>
    </location>
    <ligand>
        <name>Mg(2+)</name>
        <dbReference type="ChEBI" id="CHEBI:18420"/>
        <note>ligand shared between all trimeric partners</note>
    </ligand>
</feature>
<comment type="cofactor">
    <cofactor evidence="6">
        <name>Mg(2+)</name>
        <dbReference type="ChEBI" id="CHEBI:18420"/>
    </cofactor>
    <text evidence="6">Binds 1 Mg(2+) ion per trimer.</text>
</comment>
<dbReference type="CDD" id="cd00215">
    <property type="entry name" value="PTS_IIA_lac"/>
    <property type="match status" value="1"/>
</dbReference>
<dbReference type="RefSeq" id="WP_118319511.1">
    <property type="nucleotide sequence ID" value="NZ_CAUHPN010000019.1"/>
</dbReference>
<evidence type="ECO:0000313" key="8">
    <source>
        <dbReference type="EMBL" id="RGS48035.1"/>
    </source>
</evidence>
<keyword evidence="6" id="KW-0479">Metal-binding</keyword>
<keyword evidence="1" id="KW-0813">Transport</keyword>
<dbReference type="GO" id="GO:0016740">
    <property type="term" value="F:transferase activity"/>
    <property type="evidence" value="ECO:0007669"/>
    <property type="project" value="UniProtKB-KW"/>
</dbReference>
<evidence type="ECO:0000256" key="2">
    <source>
        <dbReference type="ARBA" id="ARBA00022597"/>
    </source>
</evidence>
<dbReference type="Gene3D" id="1.20.58.80">
    <property type="entry name" value="Phosphotransferase system, lactose/cellobiose-type IIA subunit"/>
    <property type="match status" value="1"/>
</dbReference>
<evidence type="ECO:0000313" key="9">
    <source>
        <dbReference type="Proteomes" id="UP000285274"/>
    </source>
</evidence>
<keyword evidence="3" id="KW-0808">Transferase</keyword>
<dbReference type="PANTHER" id="PTHR34382">
    <property type="entry name" value="PTS SYSTEM N,N'-DIACETYLCHITOBIOSE-SPECIFIC EIIA COMPONENT"/>
    <property type="match status" value="1"/>
</dbReference>
<evidence type="ECO:0000256" key="4">
    <source>
        <dbReference type="ARBA" id="ARBA00022683"/>
    </source>
</evidence>
<dbReference type="PROSITE" id="PS51095">
    <property type="entry name" value="PTS_EIIA_TYPE_3"/>
    <property type="match status" value="1"/>
</dbReference>
<evidence type="ECO:0000256" key="3">
    <source>
        <dbReference type="ARBA" id="ARBA00022679"/>
    </source>
</evidence>
<dbReference type="SUPFAM" id="SSF46973">
    <property type="entry name" value="Enzyme IIa from lactose specific PTS, IIa-lac"/>
    <property type="match status" value="1"/>
</dbReference>
<protein>
    <submittedName>
        <fullName evidence="8">PTS lactose/cellobiose transporter subunit IIA</fullName>
    </submittedName>
</protein>
<dbReference type="AlphaFoldDB" id="A0A412J6Q8"/>
<feature type="modified residue" description="Phosphohistidine; by HPr" evidence="7">
    <location>
        <position position="79"/>
    </location>
</feature>
<dbReference type="InterPro" id="IPR003188">
    <property type="entry name" value="PTS_IIA_lac/cel"/>
</dbReference>
<organism evidence="8 9">
    <name type="scientific">Holdemanella biformis</name>
    <dbReference type="NCBI Taxonomy" id="1735"/>
    <lineage>
        <taxon>Bacteria</taxon>
        <taxon>Bacillati</taxon>
        <taxon>Bacillota</taxon>
        <taxon>Erysipelotrichia</taxon>
        <taxon>Erysipelotrichales</taxon>
        <taxon>Erysipelotrichaceae</taxon>
        <taxon>Holdemanella</taxon>
    </lineage>
</organism>
<evidence type="ECO:0000256" key="5">
    <source>
        <dbReference type="PIRSR" id="PIRSR000699-1"/>
    </source>
</evidence>
<dbReference type="Proteomes" id="UP000285274">
    <property type="component" value="Unassembled WGS sequence"/>
</dbReference>
<keyword evidence="4" id="KW-0598">Phosphotransferase system</keyword>
<dbReference type="EMBL" id="QRVM01000008">
    <property type="protein sequence ID" value="RGS48035.1"/>
    <property type="molecule type" value="Genomic_DNA"/>
</dbReference>
<name>A0A412J6Q8_9FIRM</name>
<gene>
    <name evidence="8" type="ORF">DWX92_03340</name>
</gene>
<dbReference type="PANTHER" id="PTHR34382:SF7">
    <property type="entry name" value="PTS SYSTEM N,N'-DIACETYLCHITOBIOSE-SPECIFIC EIIA COMPONENT"/>
    <property type="match status" value="1"/>
</dbReference>
<dbReference type="GO" id="GO:0009401">
    <property type="term" value="P:phosphoenolpyruvate-dependent sugar phosphotransferase system"/>
    <property type="evidence" value="ECO:0007669"/>
    <property type="project" value="UniProtKB-KW"/>
</dbReference>
<evidence type="ECO:0000256" key="1">
    <source>
        <dbReference type="ARBA" id="ARBA00022448"/>
    </source>
</evidence>
<evidence type="ECO:0000256" key="6">
    <source>
        <dbReference type="PIRSR" id="PIRSR000699-2"/>
    </source>
</evidence>
<accession>A0A412J6Q8</accession>